<name>A0A843YRJ4_9BURK</name>
<protein>
    <submittedName>
        <fullName evidence="4">Prolyl oligopeptidase family serine peptidase</fullName>
    </submittedName>
</protein>
<dbReference type="GO" id="GO:0006508">
    <property type="term" value="P:proteolysis"/>
    <property type="evidence" value="ECO:0007669"/>
    <property type="project" value="InterPro"/>
</dbReference>
<keyword evidence="5" id="KW-1185">Reference proteome</keyword>
<feature type="signal peptide" evidence="2">
    <location>
        <begin position="1"/>
        <end position="31"/>
    </location>
</feature>
<comment type="caution">
    <text evidence="4">The sequence shown here is derived from an EMBL/GenBank/DDBJ whole genome shotgun (WGS) entry which is preliminary data.</text>
</comment>
<gene>
    <name evidence="4" type="ORF">GEV47_13755</name>
</gene>
<dbReference type="SUPFAM" id="SSF53474">
    <property type="entry name" value="alpha/beta-Hydrolases"/>
    <property type="match status" value="1"/>
</dbReference>
<evidence type="ECO:0000259" key="3">
    <source>
        <dbReference type="Pfam" id="PF00326"/>
    </source>
</evidence>
<evidence type="ECO:0000256" key="1">
    <source>
        <dbReference type="ARBA" id="ARBA00022801"/>
    </source>
</evidence>
<dbReference type="Pfam" id="PF00326">
    <property type="entry name" value="Peptidase_S9"/>
    <property type="match status" value="1"/>
</dbReference>
<keyword evidence="1" id="KW-0378">Hydrolase</keyword>
<keyword evidence="2" id="KW-0732">Signal</keyword>
<dbReference type="InterPro" id="IPR001375">
    <property type="entry name" value="Peptidase_S9_cat"/>
</dbReference>
<evidence type="ECO:0000313" key="5">
    <source>
        <dbReference type="Proteomes" id="UP000451565"/>
    </source>
</evidence>
<feature type="domain" description="Peptidase S9 prolyl oligopeptidase catalytic" evidence="3">
    <location>
        <begin position="461"/>
        <end position="676"/>
    </location>
</feature>
<evidence type="ECO:0000313" key="4">
    <source>
        <dbReference type="EMBL" id="MQR01740.1"/>
    </source>
</evidence>
<dbReference type="Gene3D" id="2.120.10.30">
    <property type="entry name" value="TolB, C-terminal domain"/>
    <property type="match status" value="1"/>
</dbReference>
<dbReference type="Proteomes" id="UP000451565">
    <property type="component" value="Unassembled WGS sequence"/>
</dbReference>
<dbReference type="EMBL" id="WINI01000007">
    <property type="protein sequence ID" value="MQR01740.1"/>
    <property type="molecule type" value="Genomic_DNA"/>
</dbReference>
<dbReference type="InterPro" id="IPR011042">
    <property type="entry name" value="6-blade_b-propeller_TolB-like"/>
</dbReference>
<dbReference type="SUPFAM" id="SSF69304">
    <property type="entry name" value="Tricorn protease N-terminal domain"/>
    <property type="match status" value="1"/>
</dbReference>
<dbReference type="PANTHER" id="PTHR42776:SF27">
    <property type="entry name" value="DIPEPTIDYL PEPTIDASE FAMILY MEMBER 6"/>
    <property type="match status" value="1"/>
</dbReference>
<sequence length="677" mass="75295">MAFLNLQRISCCIPILLFSLLATTPSTVVYANTSTATSLPSVESFFEYPAMSSVALSPNGRNVAMLVADKEGKLRLGVMDVVERKPKVLASLDDADVSQFHWVNNDRLVFSAGDHTIGQGNQQGGPGLYAIDLDGKNFRQLVDRSASMLTGRNSNVQGILPFNTIFYTTDAKKDSDDIYVLQLGTRNNLVNDSHRQPANLLRLNTRTGHATIIDRPGFTTGWIMDQQGEPRVATTEDGDIASVFYKDTSDEKWRKLASFNILSNGFIPEFIGPDGVLYVRSHNGGDKESLYRYDLSKNAIDPTPVVSLKGYDYAGSVVYNDKKFLGVHYETDADDTLWFDKDMQTMQQQVNALLPGTVNRINVARRSETPYVLVTSFSDVLPSTFFLYDSAAQKLILLGRTMPHIDPQQMATKDMVHYKARDGLDIPAYLTLPNVAKGKDKKNLPLVVLVHGGPWVRGGDWRWSREVQFLASRGYAVLEPEYRGSMGFGWKHFHAGWKQWGLAMQDDVADGTKWAIAQGIADPKRICIAGASYGGYATLMGLINDPKLYKCGFEWVGVTDINLMYNVTWSDASDESKKYGTPVLVGDQVKDAAQLKATSPLENAARITQPLLMAYGGSDVRVPQIHGSKFYDAVKANNPNVEWITYPEEGHGWRLMKNNVDFWTRVEKFLDKNIGAQ</sequence>
<feature type="chain" id="PRO_5032547017" evidence="2">
    <location>
        <begin position="32"/>
        <end position="677"/>
    </location>
</feature>
<dbReference type="OrthoDB" id="4269629at2"/>
<dbReference type="RefSeq" id="WP_153235333.1">
    <property type="nucleotide sequence ID" value="NZ_WINI01000007.1"/>
</dbReference>
<dbReference type="AlphaFoldDB" id="A0A843YRJ4"/>
<organism evidence="4 5">
    <name type="scientific">Glaciimonas soli</name>
    <dbReference type="NCBI Taxonomy" id="2590999"/>
    <lineage>
        <taxon>Bacteria</taxon>
        <taxon>Pseudomonadati</taxon>
        <taxon>Pseudomonadota</taxon>
        <taxon>Betaproteobacteria</taxon>
        <taxon>Burkholderiales</taxon>
        <taxon>Oxalobacteraceae</taxon>
        <taxon>Glaciimonas</taxon>
    </lineage>
</organism>
<proteinExistence type="predicted"/>
<dbReference type="Gene3D" id="3.40.50.1820">
    <property type="entry name" value="alpha/beta hydrolase"/>
    <property type="match status" value="1"/>
</dbReference>
<evidence type="ECO:0000256" key="2">
    <source>
        <dbReference type="SAM" id="SignalP"/>
    </source>
</evidence>
<dbReference type="PANTHER" id="PTHR42776">
    <property type="entry name" value="SERINE PEPTIDASE S9 FAMILY MEMBER"/>
    <property type="match status" value="1"/>
</dbReference>
<accession>A0A843YRJ4</accession>
<dbReference type="GO" id="GO:0004252">
    <property type="term" value="F:serine-type endopeptidase activity"/>
    <property type="evidence" value="ECO:0007669"/>
    <property type="project" value="TreeGrafter"/>
</dbReference>
<reference evidence="4 5" key="1">
    <citation type="submission" date="2019-10" db="EMBL/GenBank/DDBJ databases">
        <title>Glaciimonas soli sp. nov., a psychrophilic bacterium isolated from the forest soil of a high elevation mountain in Taiwan.</title>
        <authorList>
            <person name="Wang L.-T."/>
            <person name="Shieh W.Y."/>
        </authorList>
    </citation>
    <scope>NUCLEOTIDE SEQUENCE [LARGE SCALE GENOMIC DNA]</scope>
    <source>
        <strain evidence="4 5">GS1</strain>
    </source>
</reference>
<dbReference type="InterPro" id="IPR029058">
    <property type="entry name" value="AB_hydrolase_fold"/>
</dbReference>